<evidence type="ECO:0008006" key="13">
    <source>
        <dbReference type="Google" id="ProtNLM"/>
    </source>
</evidence>
<keyword evidence="8" id="KW-0443">Lipid metabolism</keyword>
<evidence type="ECO:0000313" key="11">
    <source>
        <dbReference type="EMBL" id="ABD13518.1"/>
    </source>
</evidence>
<evidence type="ECO:0000256" key="8">
    <source>
        <dbReference type="ARBA" id="ARBA00023098"/>
    </source>
</evidence>
<evidence type="ECO:0000256" key="9">
    <source>
        <dbReference type="ARBA" id="ARBA00023160"/>
    </source>
</evidence>
<dbReference type="Gene3D" id="1.10.620.20">
    <property type="entry name" value="Ribonucleotide Reductase, subunit A"/>
    <property type="match status" value="1"/>
</dbReference>
<reference evidence="11 12" key="1">
    <citation type="journal article" date="2007" name="Genome Res.">
        <title>Genome characteristics of facultatively symbiotic Frankia sp. strains reflect host range and host plant biogeography.</title>
        <authorList>
            <person name="Normand P."/>
            <person name="Lapierre P."/>
            <person name="Tisa L.S."/>
            <person name="Gogarten J.P."/>
            <person name="Alloisio N."/>
            <person name="Bagnarol E."/>
            <person name="Bassi C.A."/>
            <person name="Berry A.M."/>
            <person name="Bickhart D.M."/>
            <person name="Choisne N."/>
            <person name="Couloux A."/>
            <person name="Cournoyer B."/>
            <person name="Cruveiller S."/>
            <person name="Daubin V."/>
            <person name="Demange N."/>
            <person name="Francino M.P."/>
            <person name="Goltsman E."/>
            <person name="Huang Y."/>
            <person name="Kopp O.R."/>
            <person name="Labarre L."/>
            <person name="Lapidus A."/>
            <person name="Lavire C."/>
            <person name="Marechal J."/>
            <person name="Martinez M."/>
            <person name="Mastronunzio J.E."/>
            <person name="Mullin B.C."/>
            <person name="Niemann J."/>
            <person name="Pujic P."/>
            <person name="Rawnsley T."/>
            <person name="Rouy Z."/>
            <person name="Schenowitz C."/>
            <person name="Sellstedt A."/>
            <person name="Tavares F."/>
            <person name="Tomkins J.P."/>
            <person name="Vallenet D."/>
            <person name="Valverde C."/>
            <person name="Wall L.G."/>
            <person name="Wang Y."/>
            <person name="Medigue C."/>
            <person name="Benson D.R."/>
        </authorList>
    </citation>
    <scope>NUCLEOTIDE SEQUENCE [LARGE SCALE GENOMIC DNA]</scope>
    <source>
        <strain evidence="12">DSM 45818 / CECT 9043 / CcI3</strain>
    </source>
</reference>
<keyword evidence="12" id="KW-1185">Reference proteome</keyword>
<name>Q2J5C4_FRACC</name>
<protein>
    <recommendedName>
        <fullName evidence="13">Acyl-ACP desaturase</fullName>
    </recommendedName>
</protein>
<dbReference type="Proteomes" id="UP000001937">
    <property type="component" value="Chromosome"/>
</dbReference>
<comment type="cofactor">
    <cofactor evidence="1">
        <name>Fe(2+)</name>
        <dbReference type="ChEBI" id="CHEBI:29033"/>
    </cofactor>
</comment>
<keyword evidence="7" id="KW-0408">Iron</keyword>
<organism evidence="11 12">
    <name type="scientific">Frankia casuarinae (strain DSM 45818 / CECT 9043 / HFP020203 / CcI3)</name>
    <dbReference type="NCBI Taxonomy" id="106370"/>
    <lineage>
        <taxon>Bacteria</taxon>
        <taxon>Bacillati</taxon>
        <taxon>Actinomycetota</taxon>
        <taxon>Actinomycetes</taxon>
        <taxon>Frankiales</taxon>
        <taxon>Frankiaceae</taxon>
        <taxon>Frankia</taxon>
    </lineage>
</organism>
<keyword evidence="6" id="KW-0560">Oxidoreductase</keyword>
<evidence type="ECO:0000256" key="1">
    <source>
        <dbReference type="ARBA" id="ARBA00001954"/>
    </source>
</evidence>
<dbReference type="AlphaFoldDB" id="Q2J5C4"/>
<keyword evidence="5" id="KW-0276">Fatty acid metabolism</keyword>
<dbReference type="OrthoDB" id="9810404at2"/>
<dbReference type="SUPFAM" id="SSF47240">
    <property type="entry name" value="Ferritin-like"/>
    <property type="match status" value="1"/>
</dbReference>
<dbReference type="RefSeq" id="WP_011438532.1">
    <property type="nucleotide sequence ID" value="NC_007777.1"/>
</dbReference>
<accession>Q2J5C4</accession>
<evidence type="ECO:0000256" key="4">
    <source>
        <dbReference type="ARBA" id="ARBA00022723"/>
    </source>
</evidence>
<dbReference type="GO" id="GO:0006633">
    <property type="term" value="P:fatty acid biosynthetic process"/>
    <property type="evidence" value="ECO:0007669"/>
    <property type="project" value="UniProtKB-KW"/>
</dbReference>
<dbReference type="InterPro" id="IPR012348">
    <property type="entry name" value="RNR-like"/>
</dbReference>
<evidence type="ECO:0000256" key="5">
    <source>
        <dbReference type="ARBA" id="ARBA00022832"/>
    </source>
</evidence>
<evidence type="ECO:0000256" key="10">
    <source>
        <dbReference type="SAM" id="MobiDB-lite"/>
    </source>
</evidence>
<keyword evidence="4" id="KW-0479">Metal-binding</keyword>
<dbReference type="GO" id="GO:0046872">
    <property type="term" value="F:metal ion binding"/>
    <property type="evidence" value="ECO:0007669"/>
    <property type="project" value="UniProtKB-KW"/>
</dbReference>
<dbReference type="HOGENOM" id="CLU_1004410_0_0_11"/>
<evidence type="ECO:0000256" key="2">
    <source>
        <dbReference type="ARBA" id="ARBA00008749"/>
    </source>
</evidence>
<dbReference type="InterPro" id="IPR005067">
    <property type="entry name" value="Fatty_acid_desaturase-2"/>
</dbReference>
<evidence type="ECO:0000256" key="6">
    <source>
        <dbReference type="ARBA" id="ARBA00023002"/>
    </source>
</evidence>
<keyword evidence="9" id="KW-0275">Fatty acid biosynthesis</keyword>
<dbReference type="InterPro" id="IPR009078">
    <property type="entry name" value="Ferritin-like_SF"/>
</dbReference>
<evidence type="ECO:0000256" key="3">
    <source>
        <dbReference type="ARBA" id="ARBA00022516"/>
    </source>
</evidence>
<dbReference type="PhylomeDB" id="Q2J5C4"/>
<dbReference type="STRING" id="106370.Francci3_4170"/>
<dbReference type="Pfam" id="PF03405">
    <property type="entry name" value="FA_desaturase_2"/>
    <property type="match status" value="1"/>
</dbReference>
<keyword evidence="3" id="KW-0444">Lipid biosynthesis</keyword>
<dbReference type="EMBL" id="CP000249">
    <property type="protein sequence ID" value="ABD13518.1"/>
    <property type="molecule type" value="Genomic_DNA"/>
</dbReference>
<gene>
    <name evidence="11" type="ordered locus">Francci3_4170</name>
</gene>
<sequence>MTVSNTVTSATSDQEAGQRRPARSDRSFARPVLPPLLPASDLAAAVTAFHSAGSAARRWDVESAFRWDEAEADRLTEGQRSAVRFITLIEDHLPGYFDLYERAFPLNSDVDLETFIHNRELYHFTVRWAQEEDSHARALFRYQVAAGIAEPEELRRELAAEGRKKFDLPLDHAVSLFAYALVQEKATQLYYQQLRTVAGDPVLADVLTRLARDESRHFAFMADVVERYLRREGDAVVEPIREVIATFRMPLADTIRGYWRWALRIREVAHYDHTDAYAHLIRVVNRAVNARSDRVNELVTFIDACRTAPVPA</sequence>
<feature type="region of interest" description="Disordered" evidence="10">
    <location>
        <begin position="1"/>
        <end position="25"/>
    </location>
</feature>
<dbReference type="GO" id="GO:0045300">
    <property type="term" value="F:stearoyl-[ACP] desaturase activity"/>
    <property type="evidence" value="ECO:0007669"/>
    <property type="project" value="InterPro"/>
</dbReference>
<evidence type="ECO:0000256" key="7">
    <source>
        <dbReference type="ARBA" id="ARBA00023004"/>
    </source>
</evidence>
<proteinExistence type="inferred from homology"/>
<evidence type="ECO:0000313" key="12">
    <source>
        <dbReference type="Proteomes" id="UP000001937"/>
    </source>
</evidence>
<feature type="compositionally biased region" description="Basic and acidic residues" evidence="10">
    <location>
        <begin position="16"/>
        <end position="25"/>
    </location>
</feature>
<feature type="compositionally biased region" description="Polar residues" evidence="10">
    <location>
        <begin position="1"/>
        <end position="15"/>
    </location>
</feature>
<dbReference type="KEGG" id="fra:Francci3_4170"/>
<dbReference type="eggNOG" id="COG1633">
    <property type="taxonomic scope" value="Bacteria"/>
</dbReference>
<comment type="similarity">
    <text evidence="2">Belongs to the fatty acid desaturase type 2 family.</text>
</comment>